<proteinExistence type="predicted"/>
<dbReference type="SMART" id="SM01034">
    <property type="entry name" value="BLUF"/>
    <property type="match status" value="1"/>
</dbReference>
<dbReference type="Pfam" id="PF04940">
    <property type="entry name" value="BLUF"/>
    <property type="match status" value="1"/>
</dbReference>
<dbReference type="InterPro" id="IPR007024">
    <property type="entry name" value="BLUF_domain"/>
</dbReference>
<sequence length="155" mass="16589">MIRQLLYRSGQLAEFTAADIGRLLSRARAFNTGQGIGGLLLHHDGLFMQLLEGPVAAVDALYARIAADPRHCEVRLLVRAERHAPLLAGPGMAWAETPYDGEALVFPDVETDRCALDRLETAGGDRVAAAMRAFLQGAPVPGGGLGCARVMERVL</sequence>
<dbReference type="Gene3D" id="3.30.70.100">
    <property type="match status" value="1"/>
</dbReference>
<organism evidence="2 3">
    <name type="scientific">Luteimonas terrae</name>
    <dbReference type="NCBI Taxonomy" id="1530191"/>
    <lineage>
        <taxon>Bacteria</taxon>
        <taxon>Pseudomonadati</taxon>
        <taxon>Pseudomonadota</taxon>
        <taxon>Gammaproteobacteria</taxon>
        <taxon>Lysobacterales</taxon>
        <taxon>Lysobacteraceae</taxon>
        <taxon>Luteimonas</taxon>
    </lineage>
</organism>
<accession>A0A4R5UAP8</accession>
<feature type="domain" description="BLUF" evidence="1">
    <location>
        <begin position="2"/>
        <end position="93"/>
    </location>
</feature>
<dbReference type="PROSITE" id="PS50925">
    <property type="entry name" value="BLUF"/>
    <property type="match status" value="1"/>
</dbReference>
<evidence type="ECO:0000313" key="2">
    <source>
        <dbReference type="EMBL" id="TDK31590.1"/>
    </source>
</evidence>
<dbReference type="EMBL" id="SMTG01000003">
    <property type="protein sequence ID" value="TDK31590.1"/>
    <property type="molecule type" value="Genomic_DNA"/>
</dbReference>
<gene>
    <name evidence="2" type="ORF">E2F49_09090</name>
</gene>
<dbReference type="GO" id="GO:0009882">
    <property type="term" value="F:blue light photoreceptor activity"/>
    <property type="evidence" value="ECO:0007669"/>
    <property type="project" value="InterPro"/>
</dbReference>
<reference evidence="2 3" key="1">
    <citation type="submission" date="2019-03" db="EMBL/GenBank/DDBJ databases">
        <title>Luteimonas zhaokaii sp.nov., isolated from the rectal contents of Plateau pika in Yushu, Qinghai Province, China.</title>
        <authorList>
            <person name="Zhang G."/>
        </authorList>
    </citation>
    <scope>NUCLEOTIDE SEQUENCE [LARGE SCALE GENOMIC DNA]</scope>
    <source>
        <strain evidence="2 3">THG-MD21</strain>
    </source>
</reference>
<comment type="caution">
    <text evidence="2">The sequence shown here is derived from an EMBL/GenBank/DDBJ whole genome shotgun (WGS) entry which is preliminary data.</text>
</comment>
<dbReference type="GO" id="GO:0071949">
    <property type="term" value="F:FAD binding"/>
    <property type="evidence" value="ECO:0007669"/>
    <property type="project" value="InterPro"/>
</dbReference>
<dbReference type="OrthoDB" id="557705at2"/>
<dbReference type="SUPFAM" id="SSF54975">
    <property type="entry name" value="Acylphosphatase/BLUF domain-like"/>
    <property type="match status" value="1"/>
</dbReference>
<name>A0A4R5UAP8_9GAMM</name>
<dbReference type="RefSeq" id="WP_133393608.1">
    <property type="nucleotide sequence ID" value="NZ_SMTG01000003.1"/>
</dbReference>
<dbReference type="InterPro" id="IPR036046">
    <property type="entry name" value="Acylphosphatase-like_dom_sf"/>
</dbReference>
<evidence type="ECO:0000259" key="1">
    <source>
        <dbReference type="PROSITE" id="PS50925"/>
    </source>
</evidence>
<protein>
    <submittedName>
        <fullName evidence="2">BLUF domain-containing protein</fullName>
    </submittedName>
</protein>
<evidence type="ECO:0000313" key="3">
    <source>
        <dbReference type="Proteomes" id="UP000295543"/>
    </source>
</evidence>
<dbReference type="Proteomes" id="UP000295543">
    <property type="component" value="Unassembled WGS sequence"/>
</dbReference>
<dbReference type="AlphaFoldDB" id="A0A4R5UAP8"/>
<keyword evidence="3" id="KW-1185">Reference proteome</keyword>